<accession>A0A9D3WHY8</accession>
<protein>
    <submittedName>
        <fullName evidence="2">Uncharacterized protein</fullName>
    </submittedName>
</protein>
<sequence length="166" mass="19700">MSVVEKESEMKSENEFSTIKETLEKENELEKEMSEKDEREEEKERNVFTNQHVSFPCVVSSFQVSRDSIDKFQLQYLPEEERFHLIEKGDTLEWFPPKEGGYENNLLSFQTICDSHVFKNNIVRFINKGVHDLERFFANKWPDLRTNRLQEGGYDAILIASYFETI</sequence>
<name>A0A9D3WHY8_9ROSI</name>
<feature type="compositionally biased region" description="Basic and acidic residues" evidence="1">
    <location>
        <begin position="1"/>
        <end position="14"/>
    </location>
</feature>
<comment type="caution">
    <text evidence="2">The sequence shown here is derived from an EMBL/GenBank/DDBJ whole genome shotgun (WGS) entry which is preliminary data.</text>
</comment>
<dbReference type="AlphaFoldDB" id="A0A9D3WHY8"/>
<dbReference type="Proteomes" id="UP000828251">
    <property type="component" value="Unassembled WGS sequence"/>
</dbReference>
<proteinExistence type="predicted"/>
<dbReference type="OrthoDB" id="10621285at2759"/>
<organism evidence="2 3">
    <name type="scientific">Gossypium stocksii</name>
    <dbReference type="NCBI Taxonomy" id="47602"/>
    <lineage>
        <taxon>Eukaryota</taxon>
        <taxon>Viridiplantae</taxon>
        <taxon>Streptophyta</taxon>
        <taxon>Embryophyta</taxon>
        <taxon>Tracheophyta</taxon>
        <taxon>Spermatophyta</taxon>
        <taxon>Magnoliopsida</taxon>
        <taxon>eudicotyledons</taxon>
        <taxon>Gunneridae</taxon>
        <taxon>Pentapetalae</taxon>
        <taxon>rosids</taxon>
        <taxon>malvids</taxon>
        <taxon>Malvales</taxon>
        <taxon>Malvaceae</taxon>
        <taxon>Malvoideae</taxon>
        <taxon>Gossypium</taxon>
    </lineage>
</organism>
<evidence type="ECO:0000256" key="1">
    <source>
        <dbReference type="SAM" id="MobiDB-lite"/>
    </source>
</evidence>
<keyword evidence="3" id="KW-1185">Reference proteome</keyword>
<feature type="region of interest" description="Disordered" evidence="1">
    <location>
        <begin position="1"/>
        <end position="45"/>
    </location>
</feature>
<dbReference type="EMBL" id="JAIQCV010000001">
    <property type="protein sequence ID" value="KAH1129326.1"/>
    <property type="molecule type" value="Genomic_DNA"/>
</dbReference>
<reference evidence="2 3" key="1">
    <citation type="journal article" date="2021" name="Plant Biotechnol. J.">
        <title>Multi-omics assisted identification of the key and species-specific regulatory components of drought-tolerant mechanisms in Gossypium stocksii.</title>
        <authorList>
            <person name="Yu D."/>
            <person name="Ke L."/>
            <person name="Zhang D."/>
            <person name="Wu Y."/>
            <person name="Sun Y."/>
            <person name="Mei J."/>
            <person name="Sun J."/>
            <person name="Sun Y."/>
        </authorList>
    </citation>
    <scope>NUCLEOTIDE SEQUENCE [LARGE SCALE GENOMIC DNA]</scope>
    <source>
        <strain evidence="3">cv. E1</strain>
        <tissue evidence="2">Leaf</tissue>
    </source>
</reference>
<evidence type="ECO:0000313" key="2">
    <source>
        <dbReference type="EMBL" id="KAH1129326.1"/>
    </source>
</evidence>
<feature type="compositionally biased region" description="Basic and acidic residues" evidence="1">
    <location>
        <begin position="21"/>
        <end position="45"/>
    </location>
</feature>
<evidence type="ECO:0000313" key="3">
    <source>
        <dbReference type="Proteomes" id="UP000828251"/>
    </source>
</evidence>
<gene>
    <name evidence="2" type="ORF">J1N35_000704</name>
</gene>